<reference evidence="2 3" key="1">
    <citation type="submission" date="2020-03" db="EMBL/GenBank/DDBJ databases">
        <title>Bacterial samples isolated from urine from healthy bovine heifers (Gyr breed).</title>
        <authorList>
            <person name="Giannattasio-Ferraz S."/>
            <person name="Maskeri L."/>
            <person name="Penido A."/>
            <person name="Barbosa-Stancioli E.F."/>
            <person name="Putonti C."/>
        </authorList>
    </citation>
    <scope>NUCLEOTIDE SEQUENCE [LARGE SCALE GENOMIC DNA]</scope>
    <source>
        <strain evidence="2 3">UFMG-H7</strain>
    </source>
</reference>
<comment type="caution">
    <text evidence="2">The sequence shown here is derived from an EMBL/GenBank/DDBJ whole genome shotgun (WGS) entry which is preliminary data.</text>
</comment>
<proteinExistence type="predicted"/>
<sequence>MEIVDIFDKRTQNQLYILKEVFMNHGIVNFKQLSTVSSLDPKTITLLWEDITQYITDDIKLDSKHNYLIIRSQIIKDSWIYQLCSKLLLRKKVNLQDFLNTHYISESKIHRKKKQLNHLISYLQLKIVSKDRHLYLQGKELQIRMLAQQFFWSIFRGIEWPFQEIDFKKIDLFLKKTIFLDHKNLIKEITYMEGAYNFSISLIRFNNGGFIKKDELPNYTKKYFSEFSKLEYIRILLRNEFHFTLEEQYYFLYSLQMNPQYYLDKTFFSQTIKALKKNSIDTLYIYNELIKYFNLKEINLKEFDIAKAVVLAANISATIYHGFYRDISSYLVGEYFEEKSPNLLPNIEKIVLQLKSDNPDISFLNETKYLTIKYSEAYALIKNMFDFEPKIAILVATDTSIIIEELIVKKLTSIFSTYANVIFLTTNSKYSGTYDLVIHTAVTINHVTSDKKLLIADPELTDKDISEIKEKIDKIVKIKKFSNNSL</sequence>
<organism evidence="2 3">
    <name type="scientific">Vagococcus fluvialis</name>
    <dbReference type="NCBI Taxonomy" id="2738"/>
    <lineage>
        <taxon>Bacteria</taxon>
        <taxon>Bacillati</taxon>
        <taxon>Bacillota</taxon>
        <taxon>Bacilli</taxon>
        <taxon>Lactobacillales</taxon>
        <taxon>Enterococcaceae</taxon>
        <taxon>Vagococcus</taxon>
    </lineage>
</organism>
<dbReference type="InterPro" id="IPR036388">
    <property type="entry name" value="WH-like_DNA-bd_sf"/>
</dbReference>
<dbReference type="Proteomes" id="UP000521358">
    <property type="component" value="Unassembled WGS sequence"/>
</dbReference>
<dbReference type="Pfam" id="PF05043">
    <property type="entry name" value="Mga"/>
    <property type="match status" value="1"/>
</dbReference>
<dbReference type="EMBL" id="JAAVMB010000011">
    <property type="protein sequence ID" value="NKC68413.1"/>
    <property type="molecule type" value="Genomic_DNA"/>
</dbReference>
<evidence type="ECO:0000259" key="1">
    <source>
        <dbReference type="Pfam" id="PF05043"/>
    </source>
</evidence>
<dbReference type="AlphaFoldDB" id="A0A7X6DA22"/>
<dbReference type="InterPro" id="IPR007737">
    <property type="entry name" value="Mga_HTH"/>
</dbReference>
<name>A0A7X6DA22_9ENTE</name>
<dbReference type="RefSeq" id="WP_167807610.1">
    <property type="nucleotide sequence ID" value="NZ_JAAVMB010000011.1"/>
</dbReference>
<protein>
    <recommendedName>
        <fullName evidence="1">Mga helix-turn-helix domain-containing protein</fullName>
    </recommendedName>
</protein>
<gene>
    <name evidence="2" type="ORF">HED35_09955</name>
</gene>
<evidence type="ECO:0000313" key="3">
    <source>
        <dbReference type="Proteomes" id="UP000521358"/>
    </source>
</evidence>
<feature type="domain" description="Mga helix-turn-helix" evidence="1">
    <location>
        <begin position="70"/>
        <end position="151"/>
    </location>
</feature>
<dbReference type="Gene3D" id="1.10.10.10">
    <property type="entry name" value="Winged helix-like DNA-binding domain superfamily/Winged helix DNA-binding domain"/>
    <property type="match status" value="1"/>
</dbReference>
<accession>A0A7X6DA22</accession>
<evidence type="ECO:0000313" key="2">
    <source>
        <dbReference type="EMBL" id="NKC68413.1"/>
    </source>
</evidence>